<dbReference type="AlphaFoldDB" id="A0AAV7X1D0"/>
<evidence type="ECO:0000256" key="1">
    <source>
        <dbReference type="SAM" id="MobiDB-lite"/>
    </source>
</evidence>
<protein>
    <submittedName>
        <fullName evidence="2">Uncharacterized protein</fullName>
    </submittedName>
</protein>
<feature type="compositionally biased region" description="Basic and acidic residues" evidence="1">
    <location>
        <begin position="91"/>
        <end position="106"/>
    </location>
</feature>
<dbReference type="EMBL" id="JAPTSV010000016">
    <property type="protein sequence ID" value="KAJ1519700.1"/>
    <property type="molecule type" value="Genomic_DNA"/>
</dbReference>
<feature type="compositionally biased region" description="Basic and acidic residues" evidence="1">
    <location>
        <begin position="46"/>
        <end position="58"/>
    </location>
</feature>
<gene>
    <name evidence="2" type="ORF">ONE63_004961</name>
</gene>
<comment type="caution">
    <text evidence="2">The sequence shown here is derived from an EMBL/GenBank/DDBJ whole genome shotgun (WGS) entry which is preliminary data.</text>
</comment>
<reference evidence="2" key="1">
    <citation type="submission" date="2022-12" db="EMBL/GenBank/DDBJ databases">
        <title>Chromosome-level genome assembly of the bean flower thrips Megalurothrips usitatus.</title>
        <authorList>
            <person name="Ma L."/>
            <person name="Liu Q."/>
            <person name="Li H."/>
            <person name="Cai W."/>
        </authorList>
    </citation>
    <scope>NUCLEOTIDE SEQUENCE</scope>
    <source>
        <strain evidence="2">Cailab_2022a</strain>
    </source>
</reference>
<accession>A0AAV7X1D0</accession>
<sequence length="163" mass="17652">MNGHKEELTNGHKEELTNGHKEELTNGHKEDEAVEDASTPASPLSEEAKVNGDGEHVNGEANGEELKEEDAKKKDKSKKKKKWSFRSISFSKKDKSKPTREDKSGEIAEVSVPSGVRALTGRLMTSRPPPFSASLSSRFMERGGAAVCGGWGWGGGGGGWRMQ</sequence>
<dbReference type="Proteomes" id="UP001075354">
    <property type="component" value="Chromosome 16"/>
</dbReference>
<proteinExistence type="predicted"/>
<feature type="compositionally biased region" description="Basic residues" evidence="1">
    <location>
        <begin position="74"/>
        <end position="84"/>
    </location>
</feature>
<name>A0AAV7X1D0_9NEOP</name>
<organism evidence="2 3">
    <name type="scientific">Megalurothrips usitatus</name>
    <name type="common">bean blossom thrips</name>
    <dbReference type="NCBI Taxonomy" id="439358"/>
    <lineage>
        <taxon>Eukaryota</taxon>
        <taxon>Metazoa</taxon>
        <taxon>Ecdysozoa</taxon>
        <taxon>Arthropoda</taxon>
        <taxon>Hexapoda</taxon>
        <taxon>Insecta</taxon>
        <taxon>Pterygota</taxon>
        <taxon>Neoptera</taxon>
        <taxon>Paraneoptera</taxon>
        <taxon>Thysanoptera</taxon>
        <taxon>Terebrantia</taxon>
        <taxon>Thripoidea</taxon>
        <taxon>Thripidae</taxon>
        <taxon>Megalurothrips</taxon>
    </lineage>
</organism>
<evidence type="ECO:0000313" key="2">
    <source>
        <dbReference type="EMBL" id="KAJ1519700.1"/>
    </source>
</evidence>
<feature type="region of interest" description="Disordered" evidence="1">
    <location>
        <begin position="1"/>
        <end position="110"/>
    </location>
</feature>
<feature type="compositionally biased region" description="Basic and acidic residues" evidence="1">
    <location>
        <begin position="1"/>
        <end position="31"/>
    </location>
</feature>
<evidence type="ECO:0000313" key="3">
    <source>
        <dbReference type="Proteomes" id="UP001075354"/>
    </source>
</evidence>
<keyword evidence="3" id="KW-1185">Reference proteome</keyword>